<dbReference type="InterPro" id="IPR012338">
    <property type="entry name" value="Beta-lactam/transpept-like"/>
</dbReference>
<protein>
    <submittedName>
        <fullName evidence="3">Esterase</fullName>
    </submittedName>
</protein>
<dbReference type="PROSITE" id="PS00146">
    <property type="entry name" value="BETA_LACTAMASE_A"/>
    <property type="match status" value="1"/>
</dbReference>
<reference evidence="3" key="1">
    <citation type="journal article" date="2014" name="Int. J. Syst. Evol. Microbiol.">
        <title>Complete genome sequence of Corynebacterium casei LMG S-19264T (=DSM 44701T), isolated from a smear-ripened cheese.</title>
        <authorList>
            <consortium name="US DOE Joint Genome Institute (JGI-PGF)"/>
            <person name="Walter F."/>
            <person name="Albersmeier A."/>
            <person name="Kalinowski J."/>
            <person name="Ruckert C."/>
        </authorList>
    </citation>
    <scope>NUCLEOTIDE SEQUENCE</scope>
    <source>
        <strain evidence="3">JCM 3346</strain>
    </source>
</reference>
<feature type="domain" description="Beta-lactamase-related" evidence="2">
    <location>
        <begin position="22"/>
        <end position="345"/>
    </location>
</feature>
<dbReference type="AlphaFoldDB" id="A0A918CA28"/>
<evidence type="ECO:0000259" key="2">
    <source>
        <dbReference type="Pfam" id="PF00144"/>
    </source>
</evidence>
<evidence type="ECO:0000256" key="1">
    <source>
        <dbReference type="ARBA" id="ARBA00022801"/>
    </source>
</evidence>
<dbReference type="Pfam" id="PF00144">
    <property type="entry name" value="Beta-lactamase"/>
    <property type="match status" value="1"/>
</dbReference>
<dbReference type="Proteomes" id="UP000610303">
    <property type="component" value="Unassembled WGS sequence"/>
</dbReference>
<proteinExistence type="predicted"/>
<dbReference type="PANTHER" id="PTHR43283:SF11">
    <property type="entry name" value="BETA-LACTAMASE-RELATED DOMAIN-CONTAINING PROTEIN"/>
    <property type="match status" value="1"/>
</dbReference>
<dbReference type="InterPro" id="IPR023650">
    <property type="entry name" value="Beta-lactam_class-A_AS"/>
</dbReference>
<dbReference type="InterPro" id="IPR050789">
    <property type="entry name" value="Diverse_Enzym_Activities"/>
</dbReference>
<keyword evidence="4" id="KW-1185">Reference proteome</keyword>
<dbReference type="GO" id="GO:0016787">
    <property type="term" value="F:hydrolase activity"/>
    <property type="evidence" value="ECO:0007669"/>
    <property type="project" value="UniProtKB-KW"/>
</dbReference>
<dbReference type="EMBL" id="BMRJ01000001">
    <property type="protein sequence ID" value="GGR13426.1"/>
    <property type="molecule type" value="Genomic_DNA"/>
</dbReference>
<accession>A0A918CA28</accession>
<reference evidence="3" key="2">
    <citation type="submission" date="2020-09" db="EMBL/GenBank/DDBJ databases">
        <authorList>
            <person name="Sun Q."/>
            <person name="Ohkuma M."/>
        </authorList>
    </citation>
    <scope>NUCLEOTIDE SEQUENCE</scope>
    <source>
        <strain evidence="3">JCM 3346</strain>
    </source>
</reference>
<comment type="caution">
    <text evidence="3">The sequence shown here is derived from an EMBL/GenBank/DDBJ whole genome shotgun (WGS) entry which is preliminary data.</text>
</comment>
<gene>
    <name evidence="3" type="ORF">GCM10010196_02450</name>
</gene>
<evidence type="ECO:0000313" key="4">
    <source>
        <dbReference type="Proteomes" id="UP000610303"/>
    </source>
</evidence>
<dbReference type="SUPFAM" id="SSF56601">
    <property type="entry name" value="beta-lactamase/transpeptidase-like"/>
    <property type="match status" value="1"/>
</dbReference>
<keyword evidence="1" id="KW-0378">Hydrolase</keyword>
<dbReference type="InterPro" id="IPR001466">
    <property type="entry name" value="Beta-lactam-related"/>
</dbReference>
<dbReference type="RefSeq" id="WP_189083496.1">
    <property type="nucleotide sequence ID" value="NZ_BMRJ01000001.1"/>
</dbReference>
<dbReference type="PANTHER" id="PTHR43283">
    <property type="entry name" value="BETA-LACTAMASE-RELATED"/>
    <property type="match status" value="1"/>
</dbReference>
<name>A0A918CA28_AGRME</name>
<sequence length="352" mass="36464">MRCETVTIEGLVDDALRRGIGSAASAILAVDGVPQLEHHAGTVRRWDAPGVASTGEHAAVGASTRFDLASVTKPIVAAALLAELDARGLDAALPAAELLPEFREPALRTVPLARLLSHTAGFAPEWPDRAPDPGAVRFRAGARPVAPAGSAHRYSCVGFIWAGLAAEALAAAPLDAVVQRRVLDPLGMRETGFRPAPELRERIAATEWQPGRGLVHGEVHDETAAAIGGVSGNAGLFGTSADLLRFAEALRTGGTADAGRGLAPSVVEAMTRPAPLPDDPGFGQALGPRLDEGWMRGLGPSTAGHTGFTGTAFATEPGGRRSLVLLVNRVHPSRDSDAIHTLRARVAEAAGR</sequence>
<dbReference type="Gene3D" id="3.40.710.10">
    <property type="entry name" value="DD-peptidase/beta-lactamase superfamily"/>
    <property type="match status" value="1"/>
</dbReference>
<evidence type="ECO:0000313" key="3">
    <source>
        <dbReference type="EMBL" id="GGR13426.1"/>
    </source>
</evidence>
<organism evidence="3 4">
    <name type="scientific">Agromyces mediolanus</name>
    <name type="common">Corynebacterium mediolanum</name>
    <dbReference type="NCBI Taxonomy" id="41986"/>
    <lineage>
        <taxon>Bacteria</taxon>
        <taxon>Bacillati</taxon>
        <taxon>Actinomycetota</taxon>
        <taxon>Actinomycetes</taxon>
        <taxon>Micrococcales</taxon>
        <taxon>Microbacteriaceae</taxon>
        <taxon>Agromyces</taxon>
    </lineage>
</organism>